<dbReference type="AlphaFoldDB" id="A0A1M6SH14"/>
<keyword evidence="3" id="KW-1185">Reference proteome</keyword>
<protein>
    <submittedName>
        <fullName evidence="2">Uncharacterized protein</fullName>
    </submittedName>
</protein>
<evidence type="ECO:0000256" key="1">
    <source>
        <dbReference type="SAM" id="Coils"/>
    </source>
</evidence>
<evidence type="ECO:0000313" key="3">
    <source>
        <dbReference type="Proteomes" id="UP000189810"/>
    </source>
</evidence>
<gene>
    <name evidence="2" type="ORF">SAMN05444391_1022</name>
</gene>
<proteinExistence type="predicted"/>
<accession>A0A1M6SH14</accession>
<evidence type="ECO:0000313" key="2">
    <source>
        <dbReference type="EMBL" id="SHK43867.1"/>
    </source>
</evidence>
<dbReference type="RefSeq" id="WP_079654138.1">
    <property type="nucleotide sequence ID" value="NZ_LT670846.1"/>
</dbReference>
<keyword evidence="1" id="KW-0175">Coiled coil</keyword>
<name>A0A1M6SH14_9AQUI</name>
<reference evidence="2 3" key="1">
    <citation type="submission" date="2016-11" db="EMBL/GenBank/DDBJ databases">
        <authorList>
            <person name="Jaros S."/>
            <person name="Januszkiewicz K."/>
            <person name="Wedrychowicz H."/>
        </authorList>
    </citation>
    <scope>NUCLEOTIDE SEQUENCE [LARGE SCALE GENOMIC DNA]</scope>
    <source>
        <strain evidence="2 3">DSM 19557</strain>
    </source>
</reference>
<organism evidence="2 3">
    <name type="scientific">Thermocrinis minervae</name>
    <dbReference type="NCBI Taxonomy" id="381751"/>
    <lineage>
        <taxon>Bacteria</taxon>
        <taxon>Pseudomonadati</taxon>
        <taxon>Aquificota</taxon>
        <taxon>Aquificia</taxon>
        <taxon>Aquificales</taxon>
        <taxon>Aquificaceae</taxon>
        <taxon>Thermocrinis</taxon>
    </lineage>
</organism>
<sequence length="199" mass="23424">MDDIKIKASEYAELVNVSLNTVKNRIRAGVIRGGKEEDGVWYVYLQRDEYEHLLKQKEAQQGVDLQLKENLEKLKTGLEGSLIATYIELQVLKDLQKEKLLHELSSVQTLLAVKEKEVELLQMELQRLKDLLKEREAEISELKERLKTLEKEVRRLENLLREKDTEMLQKELQFQKILLEKDKEIMQKDLVIEKLKGNL</sequence>
<dbReference type="Proteomes" id="UP000189810">
    <property type="component" value="Chromosome I"/>
</dbReference>
<dbReference type="OrthoDB" id="15530at2"/>
<feature type="coiled-coil region" evidence="1">
    <location>
        <begin position="111"/>
        <end position="173"/>
    </location>
</feature>
<dbReference type="EMBL" id="LT670846">
    <property type="protein sequence ID" value="SHK43867.1"/>
    <property type="molecule type" value="Genomic_DNA"/>
</dbReference>
<dbReference type="STRING" id="381751.SAMN05444391_1022"/>